<feature type="non-terminal residue" evidence="1">
    <location>
        <position position="1"/>
    </location>
</feature>
<sequence length="287" mass="29191">TGSTYLGEQYALHGTTKIVGATVSSYSAGLLGTFEWATSLAVTGFHAGAIVRVGGGGVQPSITAGSYIGGIIAGNNMASAATGSGKTAAFVATAFSSIDWDYGLKVVDSTCATGIDIGTCTTGIEFGGTYASHGINMQAATPNTDDIDKSLVRIGGYTTALDLGQITANTFIHSVHIDSKLNPDQARWLAASYNKITISDADQAYTQAVPVMIRADIGKPCASVYGVQSHVKFSGTGDCSSEVIAGSFQTYGTAAVGTGLHWGVKSDLRAANTPSGAGHTSACFFGV</sequence>
<organism evidence="1">
    <name type="scientific">marine sediment metagenome</name>
    <dbReference type="NCBI Taxonomy" id="412755"/>
    <lineage>
        <taxon>unclassified sequences</taxon>
        <taxon>metagenomes</taxon>
        <taxon>ecological metagenomes</taxon>
    </lineage>
</organism>
<gene>
    <name evidence="1" type="ORF">S01H1_24984</name>
</gene>
<dbReference type="EMBL" id="BARS01015053">
    <property type="protein sequence ID" value="GAF86802.1"/>
    <property type="molecule type" value="Genomic_DNA"/>
</dbReference>
<feature type="non-terminal residue" evidence="1">
    <location>
        <position position="287"/>
    </location>
</feature>
<comment type="caution">
    <text evidence="1">The sequence shown here is derived from an EMBL/GenBank/DDBJ whole genome shotgun (WGS) entry which is preliminary data.</text>
</comment>
<protein>
    <submittedName>
        <fullName evidence="1">Uncharacterized protein</fullName>
    </submittedName>
</protein>
<reference evidence="1" key="1">
    <citation type="journal article" date="2014" name="Front. Microbiol.">
        <title>High frequency of phylogenetically diverse reductive dehalogenase-homologous genes in deep subseafloor sedimentary metagenomes.</title>
        <authorList>
            <person name="Kawai M."/>
            <person name="Futagami T."/>
            <person name="Toyoda A."/>
            <person name="Takaki Y."/>
            <person name="Nishi S."/>
            <person name="Hori S."/>
            <person name="Arai W."/>
            <person name="Tsubouchi T."/>
            <person name="Morono Y."/>
            <person name="Uchiyama I."/>
            <person name="Ito T."/>
            <person name="Fujiyama A."/>
            <person name="Inagaki F."/>
            <person name="Takami H."/>
        </authorList>
    </citation>
    <scope>NUCLEOTIDE SEQUENCE</scope>
    <source>
        <strain evidence="1">Expedition CK06-06</strain>
    </source>
</reference>
<evidence type="ECO:0000313" key="1">
    <source>
        <dbReference type="EMBL" id="GAF86802.1"/>
    </source>
</evidence>
<proteinExistence type="predicted"/>
<name>X0TF59_9ZZZZ</name>
<dbReference type="AlphaFoldDB" id="X0TF59"/>
<accession>X0TF59</accession>